<proteinExistence type="predicted"/>
<feature type="region of interest" description="Disordered" evidence="2">
    <location>
        <begin position="60"/>
        <end position="83"/>
    </location>
</feature>
<dbReference type="Gene3D" id="1.10.443.10">
    <property type="entry name" value="Intergrase catalytic core"/>
    <property type="match status" value="1"/>
</dbReference>
<evidence type="ECO:0000313" key="3">
    <source>
        <dbReference type="EMBL" id="KAG7094205.1"/>
    </source>
</evidence>
<dbReference type="InterPro" id="IPR013762">
    <property type="entry name" value="Integrase-like_cat_sf"/>
</dbReference>
<reference evidence="3" key="1">
    <citation type="journal article" date="2021" name="Genome Biol. Evol.">
        <title>The assembled and annotated genome of the fairy-ring fungus Marasmius oreades.</title>
        <authorList>
            <person name="Hiltunen M."/>
            <person name="Ament-Velasquez S.L."/>
            <person name="Johannesson H."/>
        </authorList>
    </citation>
    <scope>NUCLEOTIDE SEQUENCE</scope>
    <source>
        <strain evidence="3">03SP1</strain>
    </source>
</reference>
<keyword evidence="4" id="KW-1185">Reference proteome</keyword>
<evidence type="ECO:0000313" key="4">
    <source>
        <dbReference type="Proteomes" id="UP001049176"/>
    </source>
</evidence>
<dbReference type="InterPro" id="IPR011010">
    <property type="entry name" value="DNA_brk_join_enz"/>
</dbReference>
<dbReference type="GO" id="GO:0015074">
    <property type="term" value="P:DNA integration"/>
    <property type="evidence" value="ECO:0007669"/>
    <property type="project" value="InterPro"/>
</dbReference>
<dbReference type="SUPFAM" id="SSF56349">
    <property type="entry name" value="DNA breaking-rejoining enzymes"/>
    <property type="match status" value="1"/>
</dbReference>
<accession>A0A9P7UUE6</accession>
<evidence type="ECO:0008006" key="5">
    <source>
        <dbReference type="Google" id="ProtNLM"/>
    </source>
</evidence>
<protein>
    <recommendedName>
        <fullName evidence="5">Tyr recombinase domain-containing protein</fullName>
    </recommendedName>
</protein>
<dbReference type="Proteomes" id="UP001049176">
    <property type="component" value="Chromosome 4"/>
</dbReference>
<dbReference type="GeneID" id="66076888"/>
<organism evidence="3 4">
    <name type="scientific">Marasmius oreades</name>
    <name type="common">fairy-ring Marasmius</name>
    <dbReference type="NCBI Taxonomy" id="181124"/>
    <lineage>
        <taxon>Eukaryota</taxon>
        <taxon>Fungi</taxon>
        <taxon>Dikarya</taxon>
        <taxon>Basidiomycota</taxon>
        <taxon>Agaricomycotina</taxon>
        <taxon>Agaricomycetes</taxon>
        <taxon>Agaricomycetidae</taxon>
        <taxon>Agaricales</taxon>
        <taxon>Marasmiineae</taxon>
        <taxon>Marasmiaceae</taxon>
        <taxon>Marasmius</taxon>
    </lineage>
</organism>
<gene>
    <name evidence="3" type="ORF">E1B28_007812</name>
</gene>
<dbReference type="KEGG" id="more:E1B28_007812"/>
<keyword evidence="1" id="KW-0233">DNA recombination</keyword>
<feature type="region of interest" description="Disordered" evidence="2">
    <location>
        <begin position="236"/>
        <end position="258"/>
    </location>
</feature>
<comment type="caution">
    <text evidence="3">The sequence shown here is derived from an EMBL/GenBank/DDBJ whole genome shotgun (WGS) entry which is preliminary data.</text>
</comment>
<dbReference type="OrthoDB" id="3163890at2759"/>
<feature type="compositionally biased region" description="Low complexity" evidence="2">
    <location>
        <begin position="244"/>
        <end position="257"/>
    </location>
</feature>
<dbReference type="GO" id="GO:0006310">
    <property type="term" value="P:DNA recombination"/>
    <property type="evidence" value="ECO:0007669"/>
    <property type="project" value="UniProtKB-KW"/>
</dbReference>
<evidence type="ECO:0000256" key="1">
    <source>
        <dbReference type="ARBA" id="ARBA00023172"/>
    </source>
</evidence>
<evidence type="ECO:0000256" key="2">
    <source>
        <dbReference type="SAM" id="MobiDB-lite"/>
    </source>
</evidence>
<dbReference type="GO" id="GO:0003677">
    <property type="term" value="F:DNA binding"/>
    <property type="evidence" value="ECO:0007669"/>
    <property type="project" value="InterPro"/>
</dbReference>
<dbReference type="RefSeq" id="XP_043010675.1">
    <property type="nucleotide sequence ID" value="XM_043152589.1"/>
</dbReference>
<sequence length="423" mass="47657">MSEEMSSKVKQATSLSSIDSIQTTSLNAVTAAFEGLRQVVLEYDPADEAFLEIVADDLDGEQETQPEPTEPTASASVQDHEGDTVMTDADIKPDLGVIKEFLKGMSDGTLSGYLSLIKQLERWVHDHNLIPRDEDFFRANPHEDSPSMIAAWILDSCDTVRLDGTVRPQSEVRKSYSHAQKMCAAATFGFGRLHGLGNMTWQQSGLTAMKREEATSACAITADIIRKMYNYNTQEEHWNPSPPQFAQSSQPMSSSTQKKTHLSPRFRRLLHLAYTIAFLCLLRVDEVLNITFDQINIVQHDDGTIFMNITLPYRKTAQFGTSQQFLEGFRHNLLDVGIDPAPYGTHSLRRGGCQWLSADLRWPYIKICQWGGWSTELTNATIVKYLVSWNDDPMCPWEDFFDFGKKSGVRCPMCGRSCLCWGR</sequence>
<dbReference type="AlphaFoldDB" id="A0A9P7UUE6"/>
<name>A0A9P7UUE6_9AGAR</name>
<dbReference type="EMBL" id="CM032184">
    <property type="protein sequence ID" value="KAG7094205.1"/>
    <property type="molecule type" value="Genomic_DNA"/>
</dbReference>